<keyword evidence="3" id="KW-1185">Reference proteome</keyword>
<protein>
    <submittedName>
        <fullName evidence="4 5">Polymerase nucleotidyl transferase domain-containing protein</fullName>
    </submittedName>
</protein>
<dbReference type="InterPro" id="IPR043519">
    <property type="entry name" value="NT_sf"/>
</dbReference>
<organism evidence="3 4">
    <name type="scientific">Parascaris univalens</name>
    <name type="common">Nematode worm</name>
    <dbReference type="NCBI Taxonomy" id="6257"/>
    <lineage>
        <taxon>Eukaryota</taxon>
        <taxon>Metazoa</taxon>
        <taxon>Ecdysozoa</taxon>
        <taxon>Nematoda</taxon>
        <taxon>Chromadorea</taxon>
        <taxon>Rhabditida</taxon>
        <taxon>Spirurina</taxon>
        <taxon>Ascaridomorpha</taxon>
        <taxon>Ascaridoidea</taxon>
        <taxon>Ascarididae</taxon>
        <taxon>Parascaris</taxon>
    </lineage>
</organism>
<dbReference type="InterPro" id="IPR054708">
    <property type="entry name" value="MTPAP-like_central"/>
</dbReference>
<reference evidence="4 5" key="1">
    <citation type="submission" date="2022-11" db="UniProtKB">
        <authorList>
            <consortium name="WormBaseParasite"/>
        </authorList>
    </citation>
    <scope>IDENTIFICATION</scope>
</reference>
<dbReference type="CDD" id="cd05402">
    <property type="entry name" value="NT_PAP_TUTase"/>
    <property type="match status" value="1"/>
</dbReference>
<dbReference type="Gene3D" id="1.10.1410.10">
    <property type="match status" value="1"/>
</dbReference>
<dbReference type="Pfam" id="PF22600">
    <property type="entry name" value="MTPAP-like_central"/>
    <property type="match status" value="1"/>
</dbReference>
<feature type="domain" description="Poly(A) RNA polymerase mitochondrial-like central palm" evidence="2">
    <location>
        <begin position="853"/>
        <end position="996"/>
    </location>
</feature>
<dbReference type="AlphaFoldDB" id="A0A914ZLC5"/>
<dbReference type="PANTHER" id="PTHR12271">
    <property type="entry name" value="POLY A POLYMERASE CID PAP -RELATED"/>
    <property type="match status" value="1"/>
</dbReference>
<dbReference type="GO" id="GO:0031123">
    <property type="term" value="P:RNA 3'-end processing"/>
    <property type="evidence" value="ECO:0007669"/>
    <property type="project" value="TreeGrafter"/>
</dbReference>
<name>A0A914ZLC5_PARUN</name>
<proteinExistence type="predicted"/>
<evidence type="ECO:0000259" key="2">
    <source>
        <dbReference type="Pfam" id="PF22600"/>
    </source>
</evidence>
<dbReference type="PANTHER" id="PTHR12271:SF117">
    <property type="entry name" value="PAP-ASSOCIATED DOMAIN-CONTAINING PROTEIN"/>
    <property type="match status" value="1"/>
</dbReference>
<sequence>MDRIRCGNSNTMRNIQKGVEIVERQVDGTKRFGDHRDDLMAQNIRTTTNKNLKSNSETMKIEETNATEESYDISSDEWLVESADDSIEQEDGQISDEDEEAIDVDEFVDLSKSIASNETSNFWYLLRACALGEEKIGRFIFNGIDYVVMGEMAFECDAKTNLIDYSAKRKLKRTLLHTVEEVFLCYLYYTRGKFQAYTRRLGELHKRRIGAASAVRLEEYLYVKNARLPEFVSGMFPPPTPIKISEILCGEKVPDSGWNPITFRRKFHGIQEIRHVSYEPQSDINGSGIHPDVDQPMRSSSIEQDGTNDTEAVGDSVGSEVKRFNFSTSEMHKVEYKRTNGRTILLEGTFYNRSCYMQFLSNWLCHMKKTSHMVHSTIPLSMEQRSALGLSMNQATVAHSYMVVDGLPPSEFYGGGFGVTAKLANWAASREVVTRLYHGGLVTPSLYSEIEDDRRVMEEARPPSARVCRQLKKRKREQFLISKAALETLEQYLAIEEVPKQFLRNASPYSVVNVSVIEKVKRAVGRARNAIGSVETMENALARGKRKAVDTLEREVIAAKRNRMITISREEIAEKTDSAGSAVLTECVEQGTGSSITSDTERFDFVKLFEEDPPAEDEPISPISGNTSNQKATDSRNRSVLCQQSSDRASSSDDKVEKIIEFVKLFDDDAKPLESGEVSSNKSALCTPDDDCECIFVTEVRKESKGIPVVTIDDDNESGEVVKGHLRSPKPEHDYDRDILDTQTPSTSYLQSVRNGVRSVTQNNDGHIAGEVDMEIEEDREEITVLSDDVGQRKNAIMPHPYNVQSGMISNQRLKEMDLRTKLGVTTVTSALDIYDTIKARRERYRQGFDAFDAHIWRHYRLNAQDDRTFSWKMQVRERLLLLVKKVYENANIVAVGSTVNGCGAYNSDMDLCLCLPDAVYGYDTDRDYGVRVLKKVFRVLAYQSNGLVRKCHCIPAKVPILKLEMGNEYSELEIDINCNNVAGIYNSHLLHYYSRIDDRFPALCLLVKHWAINAGINDAMSGTFN</sequence>
<feature type="region of interest" description="Disordered" evidence="1">
    <location>
        <begin position="613"/>
        <end position="653"/>
    </location>
</feature>
<dbReference type="WBParaSite" id="PgB03_g001_t02">
    <property type="protein sequence ID" value="PgB03_g001_t02"/>
    <property type="gene ID" value="PgB03_g001"/>
</dbReference>
<dbReference type="WBParaSite" id="PgB03_g001_t01">
    <property type="protein sequence ID" value="PgB03_g001_t01"/>
    <property type="gene ID" value="PgB03_g001"/>
</dbReference>
<evidence type="ECO:0000313" key="5">
    <source>
        <dbReference type="WBParaSite" id="PgB03_g001_t02"/>
    </source>
</evidence>
<dbReference type="SUPFAM" id="SSF81301">
    <property type="entry name" value="Nucleotidyltransferase"/>
    <property type="match status" value="1"/>
</dbReference>
<evidence type="ECO:0000313" key="3">
    <source>
        <dbReference type="Proteomes" id="UP000887569"/>
    </source>
</evidence>
<dbReference type="GO" id="GO:1990817">
    <property type="term" value="F:poly(A) RNA polymerase activity"/>
    <property type="evidence" value="ECO:0007669"/>
    <property type="project" value="TreeGrafter"/>
</dbReference>
<dbReference type="Gene3D" id="3.30.460.10">
    <property type="entry name" value="Beta Polymerase, domain 2"/>
    <property type="match status" value="1"/>
</dbReference>
<accession>A0A914ZLC5</accession>
<evidence type="ECO:0000256" key="1">
    <source>
        <dbReference type="SAM" id="MobiDB-lite"/>
    </source>
</evidence>
<dbReference type="Proteomes" id="UP000887569">
    <property type="component" value="Unplaced"/>
</dbReference>
<evidence type="ECO:0000313" key="4">
    <source>
        <dbReference type="WBParaSite" id="PgB03_g001_t01"/>
    </source>
</evidence>
<feature type="compositionally biased region" description="Polar residues" evidence="1">
    <location>
        <begin position="623"/>
        <end position="644"/>
    </location>
</feature>